<proteinExistence type="predicted"/>
<dbReference type="GeneID" id="27363598"/>
<sequence>MWATLFEIDEDLILRTWKWYVDLLQKELGLARSTYVLVEVMQKDGLVDGHQRLYGPLVNFGTSEPESLVKKTITVKSNDDSGAIWHLVSYYRPVGVLQGRLPVQTINQDFILQRWHLPRNPIPYGNSYDGQRAAESRLSQMTHLWDSSHHAQLDWPILKESDRYHTNSHQDPFSELVIYDNAAMPWSIDGLLDPSLFRYGKAVLTAILSCSASIQTAVARTQYAGGKREVSTALE</sequence>
<evidence type="ECO:0000313" key="2">
    <source>
        <dbReference type="Proteomes" id="UP000053342"/>
    </source>
</evidence>
<accession>A0A0D2A791</accession>
<protein>
    <submittedName>
        <fullName evidence="1">Uncharacterized protein</fullName>
    </submittedName>
</protein>
<dbReference type="EMBL" id="KN847369">
    <property type="protein sequence ID" value="KIW36196.1"/>
    <property type="molecule type" value="Genomic_DNA"/>
</dbReference>
<dbReference type="RefSeq" id="XP_016256412.1">
    <property type="nucleotide sequence ID" value="XM_016413216.1"/>
</dbReference>
<dbReference type="VEuPathDB" id="FungiDB:PV06_11524"/>
<reference evidence="1 2" key="1">
    <citation type="submission" date="2015-01" db="EMBL/GenBank/DDBJ databases">
        <title>The Genome Sequence of Exophiala oligosperma CBS72588.</title>
        <authorList>
            <consortium name="The Broad Institute Genomics Platform"/>
            <person name="Cuomo C."/>
            <person name="de Hoog S."/>
            <person name="Gorbushina A."/>
            <person name="Stielow B."/>
            <person name="Teixiera M."/>
            <person name="Abouelleil A."/>
            <person name="Chapman S.B."/>
            <person name="Priest M."/>
            <person name="Young S.K."/>
            <person name="Wortman J."/>
            <person name="Nusbaum C."/>
            <person name="Birren B."/>
        </authorList>
    </citation>
    <scope>NUCLEOTIDE SEQUENCE [LARGE SCALE GENOMIC DNA]</scope>
    <source>
        <strain evidence="1 2">CBS 72588</strain>
    </source>
</reference>
<dbReference type="Proteomes" id="UP000053342">
    <property type="component" value="Unassembled WGS sequence"/>
</dbReference>
<dbReference type="AlphaFoldDB" id="A0A0D2A791"/>
<keyword evidence="2" id="KW-1185">Reference proteome</keyword>
<dbReference type="HOGENOM" id="CLU_1180230_0_0_1"/>
<name>A0A0D2A791_9EURO</name>
<gene>
    <name evidence="1" type="ORF">PV06_11524</name>
</gene>
<evidence type="ECO:0000313" key="1">
    <source>
        <dbReference type="EMBL" id="KIW36196.1"/>
    </source>
</evidence>
<organism evidence="1 2">
    <name type="scientific">Exophiala oligosperma</name>
    <dbReference type="NCBI Taxonomy" id="215243"/>
    <lineage>
        <taxon>Eukaryota</taxon>
        <taxon>Fungi</taxon>
        <taxon>Dikarya</taxon>
        <taxon>Ascomycota</taxon>
        <taxon>Pezizomycotina</taxon>
        <taxon>Eurotiomycetes</taxon>
        <taxon>Chaetothyriomycetidae</taxon>
        <taxon>Chaetothyriales</taxon>
        <taxon>Herpotrichiellaceae</taxon>
        <taxon>Exophiala</taxon>
    </lineage>
</organism>